<dbReference type="SMART" id="SM00717">
    <property type="entry name" value="SANT"/>
    <property type="match status" value="1"/>
</dbReference>
<dbReference type="CDD" id="cd00167">
    <property type="entry name" value="SANT"/>
    <property type="match status" value="1"/>
</dbReference>
<feature type="compositionally biased region" description="Basic and acidic residues" evidence="1">
    <location>
        <begin position="58"/>
        <end position="67"/>
    </location>
</feature>
<evidence type="ECO:0000259" key="2">
    <source>
        <dbReference type="PROSITE" id="PS50090"/>
    </source>
</evidence>
<gene>
    <name evidence="3" type="ORF">PHYPADRAFT_100506</name>
</gene>
<protein>
    <submittedName>
        <fullName evidence="3">Predicted protein</fullName>
    </submittedName>
</protein>
<evidence type="ECO:0000313" key="3">
    <source>
        <dbReference type="EMBL" id="EDQ50362.1"/>
    </source>
</evidence>
<dbReference type="InterPro" id="IPR009057">
    <property type="entry name" value="Homeodomain-like_sf"/>
</dbReference>
<organism>
    <name type="scientific">Physcomitrium patens</name>
    <name type="common">Spreading-leaved earth moss</name>
    <name type="synonym">Physcomitrella patens</name>
    <dbReference type="NCBI Taxonomy" id="3218"/>
    <lineage>
        <taxon>Eukaryota</taxon>
        <taxon>Viridiplantae</taxon>
        <taxon>Streptophyta</taxon>
        <taxon>Embryophyta</taxon>
        <taxon>Bryophyta</taxon>
        <taxon>Bryophytina</taxon>
        <taxon>Bryopsida</taxon>
        <taxon>Funariidae</taxon>
        <taxon>Funariales</taxon>
        <taxon>Funariaceae</taxon>
        <taxon>Physcomitrium</taxon>
    </lineage>
</organism>
<feature type="region of interest" description="Disordered" evidence="1">
    <location>
        <begin position="208"/>
        <end position="231"/>
    </location>
</feature>
<dbReference type="Pfam" id="PF13837">
    <property type="entry name" value="Myb_DNA-bind_4"/>
    <property type="match status" value="1"/>
</dbReference>
<dbReference type="AlphaFoldDB" id="A9U1W6"/>
<reference evidence="3" key="1">
    <citation type="journal article" date="2008" name="Science">
        <title>The Physcomitrella genome reveals evolutionary insights into the conquest of land by plants.</title>
        <authorList>
            <person name="Rensing S."/>
            <person name="Lang D."/>
            <person name="Zimmer A."/>
            <person name="Terry A."/>
            <person name="Salamov A."/>
            <person name="Shapiro H."/>
            <person name="Nishiyama T."/>
            <person name="Perroud P.-F."/>
            <person name="Lindquist E."/>
            <person name="Kamisugi Y."/>
            <person name="Tanahashi T."/>
            <person name="Sakakibara K."/>
            <person name="Fujita T."/>
            <person name="Oishi K."/>
            <person name="Shin-I T."/>
            <person name="Kuroki Y."/>
            <person name="Toyoda A."/>
            <person name="Suzuki Y."/>
            <person name="Hashimoto A."/>
            <person name="Yamaguchi K."/>
            <person name="Sugano A."/>
            <person name="Kohara Y."/>
            <person name="Fujiyama A."/>
            <person name="Anterola A."/>
            <person name="Aoki S."/>
            <person name="Ashton N."/>
            <person name="Barbazuk W.B."/>
            <person name="Barker E."/>
            <person name="Bennetzen J."/>
            <person name="Bezanilla M."/>
            <person name="Blankenship R."/>
            <person name="Cho S.H."/>
            <person name="Dutcher S."/>
            <person name="Estelle M."/>
            <person name="Fawcett J.A."/>
            <person name="Gundlach H."/>
            <person name="Hanada K."/>
            <person name="Heyl A."/>
            <person name="Hicks K.A."/>
            <person name="Hugh J."/>
            <person name="Lohr M."/>
            <person name="Mayer K."/>
            <person name="Melkozernov A."/>
            <person name="Murata T."/>
            <person name="Nelson D."/>
            <person name="Pils B."/>
            <person name="Prigge M."/>
            <person name="Reiss B."/>
            <person name="Renner T."/>
            <person name="Rombauts S."/>
            <person name="Rushton P."/>
            <person name="Sanderfoot A."/>
            <person name="Schween G."/>
            <person name="Shiu S.-H."/>
            <person name="Stueber K."/>
            <person name="Theodoulou F.L."/>
            <person name="Tu H."/>
            <person name="Van de Peer Y."/>
            <person name="Verrier P.J."/>
            <person name="Waters E."/>
            <person name="Wood A."/>
            <person name="Yang L."/>
            <person name="Cove D."/>
            <person name="Cuming A."/>
            <person name="Hasebe M."/>
            <person name="Lucas S."/>
            <person name="Mishler D.B."/>
            <person name="Reski R."/>
            <person name="Grigoriev I."/>
            <person name="Quatrano R.S."/>
            <person name="Boore J.L."/>
        </authorList>
    </citation>
    <scope>NUCLEOTIDE SEQUENCE [LARGE SCALE GENOMIC DNA]</scope>
</reference>
<feature type="region of interest" description="Disordered" evidence="1">
    <location>
        <begin position="58"/>
        <end position="81"/>
    </location>
</feature>
<sequence>METCDVMVSEWHHGFRHGASHQDPIYAYDFSSLNLPILLLCCGTVAIPTLTSRSYDENQKLDVKPRGSPEAQFAQEPGPISLTKMHAKGQVIELQHEGSDGKSLSQRHSDDASATGENDGVANGETRGEKKRKKRSKNWTDEETEVLLEAVPRKTNVKSRFDKSDGSELSWEDMANKLPGRTGDECRMRMDMLTKSYKAIKTYCENQKKKSNKKMTNQGAGNPIESKAPEEYEYGGSVEATEGGHLSDMSMPHHQVWLKGGYAQLGNKVIVRIGSSADQLEDFHDYRLIAHVFQALSDPHRGPTTLESEKELRCTGCTIVSSGRAQHICPYNSCTSPHEPPAPRLRNESPSDLLLHTHHWTAPIDDQQDLEDPMFLFLRNFCFDFNAEDFKLAFERL</sequence>
<dbReference type="InterPro" id="IPR044822">
    <property type="entry name" value="Myb_DNA-bind_4"/>
</dbReference>
<accession>A9U1W6</accession>
<feature type="region of interest" description="Disordered" evidence="1">
    <location>
        <begin position="96"/>
        <end position="140"/>
    </location>
</feature>
<proteinExistence type="predicted"/>
<dbReference type="HOGENOM" id="CLU_1436655_0_0_1"/>
<dbReference type="PROSITE" id="PS50090">
    <property type="entry name" value="MYB_LIKE"/>
    <property type="match status" value="1"/>
</dbReference>
<feature type="domain" description="Myb-like" evidence="2">
    <location>
        <begin position="131"/>
        <end position="194"/>
    </location>
</feature>
<dbReference type="EMBL" id="DS545310">
    <property type="protein sequence ID" value="EDQ50362.1"/>
    <property type="molecule type" value="Genomic_DNA"/>
</dbReference>
<dbReference type="InterPro" id="IPR001005">
    <property type="entry name" value="SANT/Myb"/>
</dbReference>
<dbReference type="SUPFAM" id="SSF46689">
    <property type="entry name" value="Homeodomain-like"/>
    <property type="match status" value="1"/>
</dbReference>
<dbReference type="Gene3D" id="1.10.10.60">
    <property type="entry name" value="Homeodomain-like"/>
    <property type="match status" value="1"/>
</dbReference>
<evidence type="ECO:0000256" key="1">
    <source>
        <dbReference type="SAM" id="MobiDB-lite"/>
    </source>
</evidence>
<name>A9U1W6_PHYPA</name>